<gene>
    <name evidence="8" type="ORF">M8H41_12465</name>
</gene>
<dbReference type="PRINTS" id="PR00070">
    <property type="entry name" value="DHFR"/>
</dbReference>
<keyword evidence="9" id="KW-1185">Reference proteome</keyword>
<proteinExistence type="inferred from homology"/>
<dbReference type="Proteomes" id="UP001176021">
    <property type="component" value="Unassembled WGS sequence"/>
</dbReference>
<keyword evidence="6" id="KW-0560">Oxidoreductase</keyword>
<evidence type="ECO:0000259" key="7">
    <source>
        <dbReference type="PROSITE" id="PS51330"/>
    </source>
</evidence>
<evidence type="ECO:0000256" key="5">
    <source>
        <dbReference type="ARBA" id="ARBA00022857"/>
    </source>
</evidence>
<comment type="caution">
    <text evidence="8">The sequence shown here is derived from an EMBL/GenBank/DDBJ whole genome shotgun (WGS) entry which is preliminary data.</text>
</comment>
<evidence type="ECO:0000256" key="3">
    <source>
        <dbReference type="ARBA" id="ARBA00012856"/>
    </source>
</evidence>
<evidence type="ECO:0000256" key="6">
    <source>
        <dbReference type="ARBA" id="ARBA00023002"/>
    </source>
</evidence>
<dbReference type="PANTHER" id="PTHR48069">
    <property type="entry name" value="DIHYDROFOLATE REDUCTASE"/>
    <property type="match status" value="1"/>
</dbReference>
<dbReference type="SUPFAM" id="SSF53597">
    <property type="entry name" value="Dihydrofolate reductase-like"/>
    <property type="match status" value="1"/>
</dbReference>
<comment type="pathway">
    <text evidence="1">Cofactor biosynthesis; tetrahydrofolate biosynthesis; 5,6,7,8-tetrahydrofolate from 7,8-dihydrofolate: step 1/1.</text>
</comment>
<organism evidence="8 9">
    <name type="scientific">Desulfosporosinus nitroreducens</name>
    <dbReference type="NCBI Taxonomy" id="2018668"/>
    <lineage>
        <taxon>Bacteria</taxon>
        <taxon>Bacillati</taxon>
        <taxon>Bacillota</taxon>
        <taxon>Clostridia</taxon>
        <taxon>Eubacteriales</taxon>
        <taxon>Desulfitobacteriaceae</taxon>
        <taxon>Desulfosporosinus</taxon>
    </lineage>
</organism>
<evidence type="ECO:0000256" key="4">
    <source>
        <dbReference type="ARBA" id="ARBA00022563"/>
    </source>
</evidence>
<reference evidence="8" key="1">
    <citation type="submission" date="2022-05" db="EMBL/GenBank/DDBJ databases">
        <title>Expanded diversity of anoxic marine methylotrophy in a Black Sea sulfate reducing microorganism.</title>
        <authorList>
            <person name="Fischer P.Q."/>
            <person name="Stams A.J.M."/>
            <person name="Villanueva L."/>
            <person name="Sousa D.Z."/>
        </authorList>
    </citation>
    <scope>NUCLEOTIDE SEQUENCE</scope>
    <source>
        <strain evidence="8">P130</strain>
    </source>
</reference>
<dbReference type="EC" id="1.5.1.3" evidence="3"/>
<evidence type="ECO:0000313" key="9">
    <source>
        <dbReference type="Proteomes" id="UP001176021"/>
    </source>
</evidence>
<dbReference type="InterPro" id="IPR001796">
    <property type="entry name" value="DHFR_dom"/>
</dbReference>
<comment type="similarity">
    <text evidence="2">Belongs to the dihydrofolate reductase family.</text>
</comment>
<dbReference type="EMBL" id="JAMJEV010000009">
    <property type="protein sequence ID" value="MDO0823660.1"/>
    <property type="molecule type" value="Genomic_DNA"/>
</dbReference>
<name>A0ABT8QR85_9FIRM</name>
<dbReference type="RefSeq" id="WP_302048915.1">
    <property type="nucleotide sequence ID" value="NZ_JAMJEV010000009.1"/>
</dbReference>
<evidence type="ECO:0000256" key="2">
    <source>
        <dbReference type="ARBA" id="ARBA00009539"/>
    </source>
</evidence>
<keyword evidence="4" id="KW-0554">One-carbon metabolism</keyword>
<sequence length="163" mass="18905">MKAIAAVDLNWGIGYRGNLLKRIPDDMKFFKQMTLGKVVIMGRETFESLPRQEPLKDRVNIVLSKNEHFNNEKVTLCRSLDELYSELEKYDTDDVFVVGGESVYSQLLAFCTEVYVTKIEEKYVADKYFVNLDKNKAWKLVSASNFKNYENIGFKFVKYVLVG</sequence>
<dbReference type="InterPro" id="IPR012259">
    <property type="entry name" value="DHFR"/>
</dbReference>
<dbReference type="Pfam" id="PF00186">
    <property type="entry name" value="DHFR_1"/>
    <property type="match status" value="1"/>
</dbReference>
<evidence type="ECO:0000256" key="1">
    <source>
        <dbReference type="ARBA" id="ARBA00004903"/>
    </source>
</evidence>
<dbReference type="InterPro" id="IPR024072">
    <property type="entry name" value="DHFR-like_dom_sf"/>
</dbReference>
<dbReference type="PANTHER" id="PTHR48069:SF3">
    <property type="entry name" value="DIHYDROFOLATE REDUCTASE"/>
    <property type="match status" value="1"/>
</dbReference>
<dbReference type="CDD" id="cd00209">
    <property type="entry name" value="DHFR"/>
    <property type="match status" value="1"/>
</dbReference>
<feature type="domain" description="DHFR" evidence="7">
    <location>
        <begin position="1"/>
        <end position="161"/>
    </location>
</feature>
<keyword evidence="5" id="KW-0521">NADP</keyword>
<evidence type="ECO:0000313" key="8">
    <source>
        <dbReference type="EMBL" id="MDO0823660.1"/>
    </source>
</evidence>
<protein>
    <recommendedName>
        <fullName evidence="3">dihydrofolate reductase</fullName>
        <ecNumber evidence="3">1.5.1.3</ecNumber>
    </recommendedName>
</protein>
<dbReference type="Gene3D" id="3.40.430.10">
    <property type="entry name" value="Dihydrofolate Reductase, subunit A"/>
    <property type="match status" value="1"/>
</dbReference>
<accession>A0ABT8QR85</accession>
<dbReference type="PROSITE" id="PS51330">
    <property type="entry name" value="DHFR_2"/>
    <property type="match status" value="1"/>
</dbReference>